<dbReference type="EMBL" id="CP009920">
    <property type="protein sequence ID" value="AJI21893.1"/>
    <property type="molecule type" value="Genomic_DNA"/>
</dbReference>
<evidence type="ECO:0000313" key="3">
    <source>
        <dbReference type="Proteomes" id="UP000031829"/>
    </source>
</evidence>
<sequence>MTPVLNRQTNTGKKKKTIWISLISFVILCFVLCTAISLYVGISLTKLDKNPAVKNPGDYGMYYSNQVFLSKDGITHLKGWMIEPTEQPKATIIMSHGYGNNREAQGAGFLPLSKEFVKAGYRVVMFDFRDSGDSEGNQTTIGVKEQLDLLGVIQKMKETTKEPIVLYGISMGAATSLLAASQEDDVKAVIADSPFSDLTSYLKENLSVWSHLPNFPFTPLTIAILPVIADANPAEASPIKAVEHIYPRPILFIHSTGDTKIPYTESEKMAKTHPDAFHFWKTDKAEHVQNYHIYKKEYVKRVLSFIEQSL</sequence>
<dbReference type="GO" id="GO:0016787">
    <property type="term" value="F:hydrolase activity"/>
    <property type="evidence" value="ECO:0007669"/>
    <property type="project" value="InterPro"/>
</dbReference>
<organism evidence="2 3">
    <name type="scientific">Priestia megaterium (strain ATCC 14581 / DSM 32 / CCUG 1817 / JCM 2506 / NBRC 15308 / NCIMB 9376 / NCTC 10342 / NRRL B-14308 / VKM B-512 / Ford 19)</name>
    <name type="common">Bacillus megaterium</name>
    <dbReference type="NCBI Taxonomy" id="1348623"/>
    <lineage>
        <taxon>Bacteria</taxon>
        <taxon>Bacillati</taxon>
        <taxon>Bacillota</taxon>
        <taxon>Bacilli</taxon>
        <taxon>Bacillales</taxon>
        <taxon>Bacillaceae</taxon>
        <taxon>Priestia</taxon>
    </lineage>
</organism>
<dbReference type="HOGENOM" id="CLU_029375_6_2_9"/>
<dbReference type="InterPro" id="IPR052920">
    <property type="entry name" value="DNA-binding_regulatory"/>
</dbReference>
<proteinExistence type="predicted"/>
<dbReference type="InterPro" id="IPR000383">
    <property type="entry name" value="Xaa-Pro-like_dom"/>
</dbReference>
<dbReference type="AlphaFoldDB" id="A0A0B6AMS5"/>
<dbReference type="SUPFAM" id="SSF53474">
    <property type="entry name" value="alpha/beta-Hydrolases"/>
    <property type="match status" value="1"/>
</dbReference>
<dbReference type="PANTHER" id="PTHR43358">
    <property type="entry name" value="ALPHA/BETA-HYDROLASE"/>
    <property type="match status" value="1"/>
</dbReference>
<name>A0A0B6AMS5_PRIM2</name>
<accession>A0A0B6AMS5</accession>
<dbReference type="Pfam" id="PF02129">
    <property type="entry name" value="Peptidase_S15"/>
    <property type="match status" value="1"/>
</dbReference>
<dbReference type="Proteomes" id="UP000031829">
    <property type="component" value="Chromosome"/>
</dbReference>
<dbReference type="KEGG" id="bmeg:BG04_5453"/>
<dbReference type="RefSeq" id="WP_034650943.1">
    <property type="nucleotide sequence ID" value="NZ_BCVB01000011.1"/>
</dbReference>
<gene>
    <name evidence="2" type="ORF">BG04_5453</name>
</gene>
<dbReference type="Gene3D" id="3.40.50.1820">
    <property type="entry name" value="alpha/beta hydrolase"/>
    <property type="match status" value="1"/>
</dbReference>
<dbReference type="InterPro" id="IPR029058">
    <property type="entry name" value="AB_hydrolase_fold"/>
</dbReference>
<reference evidence="2 3" key="1">
    <citation type="journal article" date="2015" name="Genome Announc.">
        <title>Complete genome sequences for 35 biothreat assay-relevant bacillus species.</title>
        <authorList>
            <person name="Johnson S.L."/>
            <person name="Daligault H.E."/>
            <person name="Davenport K.W."/>
            <person name="Jaissle J."/>
            <person name="Frey K.G."/>
            <person name="Ladner J.T."/>
            <person name="Broomall S.M."/>
            <person name="Bishop-Lilly K.A."/>
            <person name="Bruce D.C."/>
            <person name="Gibbons H.S."/>
            <person name="Coyne S.R."/>
            <person name="Lo C.C."/>
            <person name="Meincke L."/>
            <person name="Munk A.C."/>
            <person name="Koroleva G.I."/>
            <person name="Rosenzweig C.N."/>
            <person name="Palacios G.F."/>
            <person name="Redden C.L."/>
            <person name="Minogue T.D."/>
            <person name="Chain P.S."/>
        </authorList>
    </citation>
    <scope>NUCLEOTIDE SEQUENCE [LARGE SCALE GENOMIC DNA]</scope>
    <source>
        <strain evidence="3">ATCC 14581 / DSM 32 / JCM 2506 / NBRC 15308 / NCIMB 9376 / NCTC 10342 / NRRL B-14308 / VKM B-512</strain>
    </source>
</reference>
<dbReference type="PANTHER" id="PTHR43358:SF4">
    <property type="entry name" value="ALPHA_BETA HYDROLASE FOLD-1 DOMAIN-CONTAINING PROTEIN"/>
    <property type="match status" value="1"/>
</dbReference>
<protein>
    <submittedName>
        <fullName evidence="2">Phospholipase/Carboxylesterase family protein</fullName>
    </submittedName>
</protein>
<feature type="domain" description="Xaa-Pro dipeptidyl-peptidase-like" evidence="1">
    <location>
        <begin position="73"/>
        <end position="212"/>
    </location>
</feature>
<evidence type="ECO:0000313" key="2">
    <source>
        <dbReference type="EMBL" id="AJI21893.1"/>
    </source>
</evidence>
<evidence type="ECO:0000259" key="1">
    <source>
        <dbReference type="Pfam" id="PF02129"/>
    </source>
</evidence>
<dbReference type="GeneID" id="93643399"/>